<evidence type="ECO:0000313" key="4">
    <source>
        <dbReference type="Proteomes" id="UP001604277"/>
    </source>
</evidence>
<dbReference type="SUPFAM" id="SSF63411">
    <property type="entry name" value="LuxS/MPP-like metallohydrolase"/>
    <property type="match status" value="1"/>
</dbReference>
<dbReference type="AlphaFoldDB" id="A0ABD1XAA5"/>
<dbReference type="InterPro" id="IPR050626">
    <property type="entry name" value="Peptidase_M16"/>
</dbReference>
<reference evidence="4" key="1">
    <citation type="submission" date="2024-07" db="EMBL/GenBank/DDBJ databases">
        <title>Two chromosome-level genome assemblies of Korean endemic species Abeliophyllum distichum and Forsythia ovata (Oleaceae).</title>
        <authorList>
            <person name="Jang H."/>
        </authorList>
    </citation>
    <scope>NUCLEOTIDE SEQUENCE [LARGE SCALE GENOMIC DNA]</scope>
</reference>
<feature type="domain" description="Peptidase M16 middle/third" evidence="2">
    <location>
        <begin position="2"/>
        <end position="48"/>
    </location>
</feature>
<dbReference type="Pfam" id="PF16187">
    <property type="entry name" value="Peptidase_M16_M"/>
    <property type="match status" value="1"/>
</dbReference>
<comment type="caution">
    <text evidence="3">The sequence shown here is derived from an EMBL/GenBank/DDBJ whole genome shotgun (WGS) entry which is preliminary data.</text>
</comment>
<organism evidence="3 4">
    <name type="scientific">Forsythia ovata</name>
    <dbReference type="NCBI Taxonomy" id="205694"/>
    <lineage>
        <taxon>Eukaryota</taxon>
        <taxon>Viridiplantae</taxon>
        <taxon>Streptophyta</taxon>
        <taxon>Embryophyta</taxon>
        <taxon>Tracheophyta</taxon>
        <taxon>Spermatophyta</taxon>
        <taxon>Magnoliopsida</taxon>
        <taxon>eudicotyledons</taxon>
        <taxon>Gunneridae</taxon>
        <taxon>Pentapetalae</taxon>
        <taxon>asterids</taxon>
        <taxon>lamiids</taxon>
        <taxon>Lamiales</taxon>
        <taxon>Oleaceae</taxon>
        <taxon>Forsythieae</taxon>
        <taxon>Forsythia</taxon>
    </lineage>
</organism>
<name>A0ABD1XAA5_9LAMI</name>
<dbReference type="PANTHER" id="PTHR43690:SF18">
    <property type="entry name" value="INSULIN-DEGRADING ENZYME-RELATED"/>
    <property type="match status" value="1"/>
</dbReference>
<dbReference type="InterPro" id="IPR011249">
    <property type="entry name" value="Metalloenz_LuxS/M16"/>
</dbReference>
<gene>
    <name evidence="3" type="ORF">Fot_03640</name>
</gene>
<dbReference type="PANTHER" id="PTHR43690">
    <property type="entry name" value="NARDILYSIN"/>
    <property type="match status" value="1"/>
</dbReference>
<dbReference type="EMBL" id="JBFOLJ010000001">
    <property type="protein sequence ID" value="KAL2558901.1"/>
    <property type="molecule type" value="Genomic_DNA"/>
</dbReference>
<dbReference type="GO" id="GO:0046872">
    <property type="term" value="F:metal ion binding"/>
    <property type="evidence" value="ECO:0007669"/>
    <property type="project" value="UniProtKB-KW"/>
</dbReference>
<accession>A0ABD1XAA5</accession>
<dbReference type="Proteomes" id="UP001604277">
    <property type="component" value="Unassembled WGS sequence"/>
</dbReference>
<keyword evidence="4" id="KW-1185">Reference proteome</keyword>
<evidence type="ECO:0000313" key="3">
    <source>
        <dbReference type="EMBL" id="KAL2558901.1"/>
    </source>
</evidence>
<sequence length="179" mass="20591">MRPMNYVVNVALNMQFYPPKDWLVGSSMPSKFTPGIIEIALKELIQYNSIHHSNIAYLGNVEPDEAESMIQHLEDTFFKSPRPISQALFASQHSTKRVVNLERGINYFYSAEGLNPSDENSALIHYIQVHQDDFKLNVKLQLFALIAKPAFHQLRSEWFWVHDVHIIIQSNVKGPGRLD</sequence>
<dbReference type="InterPro" id="IPR032632">
    <property type="entry name" value="Peptidase_M16_M"/>
</dbReference>
<dbReference type="Gene3D" id="3.30.830.10">
    <property type="entry name" value="Metalloenzyme, LuxS/M16 peptidase-like"/>
    <property type="match status" value="2"/>
</dbReference>
<proteinExistence type="predicted"/>
<protein>
    <submittedName>
        <fullName evidence="3">Zinc-metallopeptidase</fullName>
    </submittedName>
</protein>
<evidence type="ECO:0000256" key="1">
    <source>
        <dbReference type="ARBA" id="ARBA00022723"/>
    </source>
</evidence>
<keyword evidence="1" id="KW-0479">Metal-binding</keyword>
<evidence type="ECO:0000259" key="2">
    <source>
        <dbReference type="Pfam" id="PF16187"/>
    </source>
</evidence>